<dbReference type="EMBL" id="CP020570">
    <property type="protein sequence ID" value="ARF61966.1"/>
    <property type="molecule type" value="Genomic_DNA"/>
</dbReference>
<dbReference type="CDD" id="cd00085">
    <property type="entry name" value="HNHc"/>
    <property type="match status" value="1"/>
</dbReference>
<reference evidence="3 4" key="1">
    <citation type="submission" date="2017-03" db="EMBL/GenBank/DDBJ databases">
        <title>Complete Genome Sequence of a natural compounds producer, Streptomyces violaceus S21.</title>
        <authorList>
            <person name="Zhong C."/>
            <person name="Zhao Z."/>
            <person name="Fu J."/>
            <person name="Zong G."/>
            <person name="Qin R."/>
            <person name="Cao G."/>
        </authorList>
    </citation>
    <scope>NUCLEOTIDE SEQUENCE [LARGE SCALE GENOMIC DNA]</scope>
    <source>
        <strain evidence="3 4">S21</strain>
    </source>
</reference>
<keyword evidence="3" id="KW-0378">Hydrolase</keyword>
<feature type="region of interest" description="Disordered" evidence="1">
    <location>
        <begin position="172"/>
        <end position="193"/>
    </location>
</feature>
<dbReference type="Proteomes" id="UP000192445">
    <property type="component" value="Chromosome"/>
</dbReference>
<protein>
    <submittedName>
        <fullName evidence="3">HNH endonuclease</fullName>
    </submittedName>
</protein>
<keyword evidence="3" id="KW-0255">Endonuclease</keyword>
<dbReference type="SUPFAM" id="SSF54060">
    <property type="entry name" value="His-Me finger endonucleases"/>
    <property type="match status" value="1"/>
</dbReference>
<evidence type="ECO:0000313" key="3">
    <source>
        <dbReference type="EMBL" id="ARF61966.1"/>
    </source>
</evidence>
<gene>
    <name evidence="3" type="ORF">B1H20_11570</name>
</gene>
<dbReference type="GO" id="GO:0004519">
    <property type="term" value="F:endonuclease activity"/>
    <property type="evidence" value="ECO:0007669"/>
    <property type="project" value="UniProtKB-KW"/>
</dbReference>
<dbReference type="KEGG" id="svu:B1H20_11570"/>
<keyword evidence="3" id="KW-0540">Nuclease</keyword>
<evidence type="ECO:0000313" key="4">
    <source>
        <dbReference type="Proteomes" id="UP000192445"/>
    </source>
</evidence>
<evidence type="ECO:0000259" key="2">
    <source>
        <dbReference type="Pfam" id="PF13392"/>
    </source>
</evidence>
<dbReference type="RefSeq" id="WP_083192487.1">
    <property type="nucleotide sequence ID" value="NZ_CP020570.1"/>
</dbReference>
<organism evidence="3 4">
    <name type="scientific">Streptomyces violaceoruber</name>
    <dbReference type="NCBI Taxonomy" id="1935"/>
    <lineage>
        <taxon>Bacteria</taxon>
        <taxon>Bacillati</taxon>
        <taxon>Actinomycetota</taxon>
        <taxon>Actinomycetes</taxon>
        <taxon>Kitasatosporales</taxon>
        <taxon>Streptomycetaceae</taxon>
        <taxon>Streptomyces</taxon>
        <taxon>Streptomyces violaceoruber group</taxon>
    </lineage>
</organism>
<evidence type="ECO:0000256" key="1">
    <source>
        <dbReference type="SAM" id="MobiDB-lite"/>
    </source>
</evidence>
<proteinExistence type="predicted"/>
<accession>A0A1V0UA12</accession>
<dbReference type="STRING" id="1935.B1H20_11570"/>
<dbReference type="InterPro" id="IPR044925">
    <property type="entry name" value="His-Me_finger_sf"/>
</dbReference>
<dbReference type="Pfam" id="PF13392">
    <property type="entry name" value="HNH_3"/>
    <property type="match status" value="1"/>
</dbReference>
<feature type="domain" description="HNH nuclease" evidence="2">
    <location>
        <begin position="239"/>
        <end position="259"/>
    </location>
</feature>
<sequence length="278" mass="30943">MSAAYPRDLLARAASESGSLVDLLRRLGAPLGSRSLRYVRSRLAHYGVDTSHFVDEDLPPRARRAYPRELLAEAAARSQSIREMFTYLGLPPTDSPYGYLRKRMDRLGIDTSHFTSGRRYGTPSTPRADLSRAVAASHSLAGVLRALGLSDKNNAARARVKRDIDAYGLPVEHFTGQGHSRGTRSPNRRSAAETLRRLAPGTPRAKTARLRRALDDLGVPHACVTCGTGDTWHGRRLVLEIDHINGDRLDNRRENLRYLCPSCHSQTQTFSNRRHLAQ</sequence>
<name>A0A1V0UA12_STRVN</name>
<dbReference type="AlphaFoldDB" id="A0A1V0UA12"/>
<dbReference type="InterPro" id="IPR003615">
    <property type="entry name" value="HNH_nuc"/>
</dbReference>
<dbReference type="OrthoDB" id="2085958at2"/>